<dbReference type="AlphaFoldDB" id="A0A1Q8QE62"/>
<comment type="caution">
    <text evidence="1">The sequence shown here is derived from an EMBL/GenBank/DDBJ whole genome shotgun (WGS) entry which is preliminary data.</text>
</comment>
<accession>A0A1Q8QE62</accession>
<reference evidence="1 2" key="1">
    <citation type="submission" date="2016-09" db="EMBL/GenBank/DDBJ databases">
        <title>Complete genome of Desulfosporosinus sp. OL.</title>
        <authorList>
            <person name="Mardanov A."/>
            <person name="Beletsky A."/>
            <person name="Panova A."/>
            <person name="Karnachuk O."/>
            <person name="Ravin N."/>
        </authorList>
    </citation>
    <scope>NUCLEOTIDE SEQUENCE [LARGE SCALE GENOMIC DNA]</scope>
    <source>
        <strain evidence="1 2">OL</strain>
    </source>
</reference>
<protein>
    <submittedName>
        <fullName evidence="1">Uncharacterized protein</fullName>
    </submittedName>
</protein>
<name>A0A1Q8QE62_9FIRM</name>
<evidence type="ECO:0000313" key="2">
    <source>
        <dbReference type="Proteomes" id="UP000186102"/>
    </source>
</evidence>
<gene>
    <name evidence="1" type="ORF">DSOL_5273</name>
</gene>
<evidence type="ECO:0000313" key="1">
    <source>
        <dbReference type="EMBL" id="OLN25626.1"/>
    </source>
</evidence>
<proteinExistence type="predicted"/>
<organism evidence="1 2">
    <name type="scientific">Desulfosporosinus metallidurans</name>
    <dbReference type="NCBI Taxonomy" id="1888891"/>
    <lineage>
        <taxon>Bacteria</taxon>
        <taxon>Bacillati</taxon>
        <taxon>Bacillota</taxon>
        <taxon>Clostridia</taxon>
        <taxon>Eubacteriales</taxon>
        <taxon>Desulfitobacteriaceae</taxon>
        <taxon>Desulfosporosinus</taxon>
    </lineage>
</organism>
<dbReference type="EMBL" id="MLBF01000107">
    <property type="protein sequence ID" value="OLN25626.1"/>
    <property type="molecule type" value="Genomic_DNA"/>
</dbReference>
<dbReference type="Proteomes" id="UP000186102">
    <property type="component" value="Unassembled WGS sequence"/>
</dbReference>
<dbReference type="STRING" id="1888891.DSOL_5273"/>
<sequence length="88" mass="10297">MDERVEEIKPISRIRPVGKVALARPKRGRRELMYQFNRYHKAKKPKRINKKLPEVSKTTETNAVSNLNDYATDLKKRIGFDRAMIIGD</sequence>
<dbReference type="RefSeq" id="WP_075367500.1">
    <property type="nucleotide sequence ID" value="NZ_MLBF01000107.1"/>
</dbReference>
<dbReference type="OrthoDB" id="1799368at2"/>
<keyword evidence="2" id="KW-1185">Reference proteome</keyword>